<dbReference type="AlphaFoldDB" id="A0AB94IJ63"/>
<comment type="caution">
    <text evidence="1">The sequence shown here is derived from an EMBL/GenBank/DDBJ whole genome shotgun (WGS) entry which is preliminary data.</text>
</comment>
<reference evidence="1 2" key="1">
    <citation type="journal article" date="2014" name="Environ. Microbiol.">
        <title>The nitrate-ammonifying and nosZ-carrying bacterium Bacillus vireti is a potent source and sink for nitric and nitrous oxide under high nitrate conditions.</title>
        <authorList>
            <person name="Mania D."/>
            <person name="Heylen K."/>
            <person name="van Spanning R.J."/>
            <person name="Frostegard A."/>
        </authorList>
    </citation>
    <scope>NUCLEOTIDE SEQUENCE [LARGE SCALE GENOMIC DNA]</scope>
    <source>
        <strain evidence="1 2">LMG 21834</strain>
    </source>
</reference>
<evidence type="ECO:0000313" key="1">
    <source>
        <dbReference type="EMBL" id="ETI67099.1"/>
    </source>
</evidence>
<organism evidence="1 2">
    <name type="scientific">Neobacillus vireti LMG 21834</name>
    <dbReference type="NCBI Taxonomy" id="1131730"/>
    <lineage>
        <taxon>Bacteria</taxon>
        <taxon>Bacillati</taxon>
        <taxon>Bacillota</taxon>
        <taxon>Bacilli</taxon>
        <taxon>Bacillales</taxon>
        <taxon>Bacillaceae</taxon>
        <taxon>Neobacillus</taxon>
    </lineage>
</organism>
<sequence>MDESKFYALCLQGNVTAAYKYLHSQSNKSKKHQQLASKYYQRFFGGKPIYRFKSNDPWIRKVILAYYQYFTSVLTGKNVDEAEPQLVKSLGVLSSDGNLTDNLDEIEGKLEEIFEKKGYRFLGGVTSPFRGPYIWKTMDKKEFKVEIPHQTQDVTVYFLRDFIMQSWIHFATFGEKFAGGWAKEDGFYYVDERPKKKSVNIESSEFQVSYLKHEAQHLSDYARFPNLPAKDLEYRAKLVELIYEPKSFRLLKKFLYEAKNDPKFPHPYSSFVLMTRLSKLAFEKEVIPSLDKWKSVDTVRIREWARTLYDEHTEALETSHKIIDGII</sequence>
<dbReference type="RefSeq" id="WP_024030034.1">
    <property type="nucleotide sequence ID" value="NZ_ALAN01000105.1"/>
</dbReference>
<evidence type="ECO:0000313" key="2">
    <source>
        <dbReference type="Proteomes" id="UP000018877"/>
    </source>
</evidence>
<protein>
    <submittedName>
        <fullName evidence="1">Uncharacterized protein</fullName>
    </submittedName>
</protein>
<proteinExistence type="predicted"/>
<name>A0AB94IJ63_9BACI</name>
<keyword evidence="2" id="KW-1185">Reference proteome</keyword>
<dbReference type="Proteomes" id="UP000018877">
    <property type="component" value="Unassembled WGS sequence"/>
</dbReference>
<gene>
    <name evidence="1" type="ORF">BAVI_19329</name>
</gene>
<dbReference type="EMBL" id="ALAN01000105">
    <property type="protein sequence ID" value="ETI67099.1"/>
    <property type="molecule type" value="Genomic_DNA"/>
</dbReference>
<accession>A0AB94IJ63</accession>